<evidence type="ECO:0000256" key="1">
    <source>
        <dbReference type="SAM" id="MobiDB-lite"/>
    </source>
</evidence>
<organism evidence="2 3">
    <name type="scientific">Saccharomonospora azurea NA-128</name>
    <dbReference type="NCBI Taxonomy" id="882081"/>
    <lineage>
        <taxon>Bacteria</taxon>
        <taxon>Bacillati</taxon>
        <taxon>Actinomycetota</taxon>
        <taxon>Actinomycetes</taxon>
        <taxon>Pseudonocardiales</taxon>
        <taxon>Pseudonocardiaceae</taxon>
        <taxon>Saccharomonospora</taxon>
    </lineage>
</organism>
<gene>
    <name evidence="2" type="ORF">SacazDRAFT_04262</name>
</gene>
<reference evidence="2 3" key="1">
    <citation type="journal article" date="2012" name="Stand. Genomic Sci.">
        <title>Genome sequence of the soil bacterium Saccharomonospora azurea type strain (NA-128(T)).</title>
        <authorList>
            <person name="Klenk H.P."/>
            <person name="Held B."/>
            <person name="Lucas S."/>
            <person name="Lapidus A."/>
            <person name="Copeland A."/>
            <person name="Hammon N."/>
            <person name="Pitluck S."/>
            <person name="Goodwin L.A."/>
            <person name="Han C."/>
            <person name="Tapia R."/>
            <person name="Brambilla E.M."/>
            <person name="Potter G."/>
            <person name="Land M."/>
            <person name="Ivanova N."/>
            <person name="Rohde M."/>
            <person name="Goker M."/>
            <person name="Detter J.C."/>
            <person name="Kyrpides N.C."/>
            <person name="Woyke T."/>
        </authorList>
    </citation>
    <scope>NUCLEOTIDE SEQUENCE [LARGE SCALE GENOMIC DNA]</scope>
    <source>
        <strain evidence="2 3">NA-128</strain>
    </source>
</reference>
<proteinExistence type="predicted"/>
<name>H8GFS3_9PSEU</name>
<keyword evidence="3" id="KW-1185">Reference proteome</keyword>
<accession>H8GFS3</accession>
<evidence type="ECO:0000313" key="3">
    <source>
        <dbReference type="Proteomes" id="UP000004705"/>
    </source>
</evidence>
<sequence length="227" mass="24156">MSGPCRSADVTADCTLVSVCHRSLLLVSGFRGSGGDQLWLRTCRCTSCGIGVRLMGWSTRSLTRSSHTGRAALKGCFVPCAGTSHGPDRCWSHRTRPVRRALIGLRSTESFSRPARTRNPCHSVTVSSGVRSHASDLRLFPSPAWCPPRGMTGPRPRRTRAATLMRPCPPDTTARSARRGRVVGARPSVAGNGGRDAAGVSRVRVAARREAEAVGGSVWRGVRAGAA</sequence>
<dbReference type="EMBL" id="CM001466">
    <property type="protein sequence ID" value="EHY91108.1"/>
    <property type="molecule type" value="Genomic_DNA"/>
</dbReference>
<feature type="region of interest" description="Disordered" evidence="1">
    <location>
        <begin position="162"/>
        <end position="196"/>
    </location>
</feature>
<evidence type="ECO:0000313" key="2">
    <source>
        <dbReference type="EMBL" id="EHY91108.1"/>
    </source>
</evidence>
<dbReference type="Proteomes" id="UP000004705">
    <property type="component" value="Chromosome"/>
</dbReference>
<protein>
    <submittedName>
        <fullName evidence="2">Uncharacterized protein</fullName>
    </submittedName>
</protein>
<dbReference type="HOGENOM" id="CLU_1219006_0_0_11"/>
<dbReference type="AlphaFoldDB" id="H8GFS3"/>